<gene>
    <name evidence="3" type="ORF">WF834_06395</name>
</gene>
<feature type="transmembrane region" description="Helical" evidence="1">
    <location>
        <begin position="344"/>
        <end position="362"/>
    </location>
</feature>
<name>A0AB35Y4L7_9FIRM</name>
<dbReference type="EMBL" id="JBBFGL010000005">
    <property type="protein sequence ID" value="MEJ5195811.1"/>
    <property type="molecule type" value="Genomic_DNA"/>
</dbReference>
<organism evidence="3 4">
    <name type="scientific">Faecalibacterium wellingii</name>
    <dbReference type="NCBI Taxonomy" id="2929491"/>
    <lineage>
        <taxon>Bacteria</taxon>
        <taxon>Bacillati</taxon>
        <taxon>Bacillota</taxon>
        <taxon>Clostridia</taxon>
        <taxon>Eubacteriales</taxon>
        <taxon>Oscillospiraceae</taxon>
        <taxon>Faecalibacterium</taxon>
    </lineage>
</organism>
<comment type="caution">
    <text evidence="3">The sequence shown here is derived from an EMBL/GenBank/DDBJ whole genome shotgun (WGS) entry which is preliminary data.</text>
</comment>
<reference evidence="3" key="1">
    <citation type="submission" date="2024-03" db="EMBL/GenBank/DDBJ databases">
        <authorList>
            <person name="Plomp N."/>
            <person name="Harmsen H.J."/>
        </authorList>
    </citation>
    <scope>NUCLEOTIDE SEQUENCE</scope>
    <source>
        <strain evidence="3">HTF-128</strain>
    </source>
</reference>
<sequence>MTIRDGMTSKLNRIFQAVSRTNRALETTDALSDQVNPGANFDRAASAAGRASGQVDNFNNRQRQSEEGARKVASAWGLVKKAIGSALAAISVQKVIELADSMTSTRARLDIMNDGLQTTDELQSMIMKSANRSRAAYQTTADAVSKMGIMAKDAFSNNDELIKFTELINKQFTIAGTSAAGIDAAMLQLTQAMSSGVLRGEELNSVFEQAPTIIQTIADYLDVPIGKIRDMAADGQITSTIVKNAMLASADEINAKFEAIPMTFAQVWTIAKNIALEAFTPVIQAIGSGAQWIYDNWSTIAPIFWGLASAALAYAVALGIQTAATWIADGAAKAFFTTLLTNPLFRIALAVGVVVTALYRMIQAVGGVKNAWEICKAALVAVWAALKVAFFATYNWIANLIDKLKLCWQRAGVAIAGYMGDMKVNVLTILQNMVNGAIDIINKFIGLLNKIPGVSIDAVEQVTFATTAKAENEAAKQARTDALNKYESDIKAAQAQRDATYSAAKKELADATAALSKTYANAKAEAAQAKTNAATNWNVDSANGAGTNDVGKVGSVDSVGKIESDVNIADEDLKFLRDVAEMRYVQNFVTLTPTVAVEAQISEKVDVDEVVERIESKLEDEFTAAAEGVYN</sequence>
<dbReference type="Pfam" id="PF20155">
    <property type="entry name" value="TMP_3"/>
    <property type="match status" value="1"/>
</dbReference>
<dbReference type="InterPro" id="IPR013491">
    <property type="entry name" value="Tape_meas_N"/>
</dbReference>
<dbReference type="AlphaFoldDB" id="A0AB35Y4L7"/>
<feature type="transmembrane region" description="Helical" evidence="1">
    <location>
        <begin position="303"/>
        <end position="324"/>
    </location>
</feature>
<evidence type="ECO:0000313" key="4">
    <source>
        <dbReference type="Proteomes" id="UP001373196"/>
    </source>
</evidence>
<keyword evidence="1" id="KW-1133">Transmembrane helix</keyword>
<keyword evidence="1" id="KW-0472">Membrane</keyword>
<accession>A0AB35Y4L7</accession>
<protein>
    <submittedName>
        <fullName evidence="3">Tape measure protein</fullName>
    </submittedName>
</protein>
<feature type="domain" description="Tape measure protein N-terminal" evidence="2">
    <location>
        <begin position="94"/>
        <end position="276"/>
    </location>
</feature>
<evidence type="ECO:0000259" key="2">
    <source>
        <dbReference type="Pfam" id="PF20155"/>
    </source>
</evidence>
<dbReference type="NCBIfam" id="TIGR02675">
    <property type="entry name" value="tape_meas_nterm"/>
    <property type="match status" value="1"/>
</dbReference>
<proteinExistence type="predicted"/>
<dbReference type="RefSeq" id="WP_339395285.1">
    <property type="nucleotide sequence ID" value="NZ_JBBFGL010000005.1"/>
</dbReference>
<evidence type="ECO:0000313" key="3">
    <source>
        <dbReference type="EMBL" id="MEJ5195811.1"/>
    </source>
</evidence>
<evidence type="ECO:0000256" key="1">
    <source>
        <dbReference type="SAM" id="Phobius"/>
    </source>
</evidence>
<keyword evidence="1" id="KW-0812">Transmembrane</keyword>
<dbReference type="Proteomes" id="UP001373196">
    <property type="component" value="Unassembled WGS sequence"/>
</dbReference>
<feature type="transmembrane region" description="Helical" evidence="1">
    <location>
        <begin position="374"/>
        <end position="397"/>
    </location>
</feature>